<reference evidence="3" key="1">
    <citation type="submission" date="2020-01" db="EMBL/GenBank/DDBJ databases">
        <title>Draft genome sequence of the Termite Coptotermes fromosanus.</title>
        <authorList>
            <person name="Itakura S."/>
            <person name="Yosikawa Y."/>
            <person name="Umezawa K."/>
        </authorList>
    </citation>
    <scope>NUCLEOTIDE SEQUENCE [LARGE SCALE GENOMIC DNA]</scope>
</reference>
<comment type="caution">
    <text evidence="2">The sequence shown here is derived from an EMBL/GenBank/DDBJ whole genome shotgun (WGS) entry which is preliminary data.</text>
</comment>
<dbReference type="OrthoDB" id="8197594at2759"/>
<accession>A0A6L2PYZ1</accession>
<dbReference type="Proteomes" id="UP000502823">
    <property type="component" value="Unassembled WGS sequence"/>
</dbReference>
<proteinExistence type="predicted"/>
<organism evidence="2 3">
    <name type="scientific">Coptotermes formosanus</name>
    <name type="common">Formosan subterranean termite</name>
    <dbReference type="NCBI Taxonomy" id="36987"/>
    <lineage>
        <taxon>Eukaryota</taxon>
        <taxon>Metazoa</taxon>
        <taxon>Ecdysozoa</taxon>
        <taxon>Arthropoda</taxon>
        <taxon>Hexapoda</taxon>
        <taxon>Insecta</taxon>
        <taxon>Pterygota</taxon>
        <taxon>Neoptera</taxon>
        <taxon>Polyneoptera</taxon>
        <taxon>Dictyoptera</taxon>
        <taxon>Blattodea</taxon>
        <taxon>Blattoidea</taxon>
        <taxon>Termitoidae</taxon>
        <taxon>Rhinotermitidae</taxon>
        <taxon>Coptotermes</taxon>
    </lineage>
</organism>
<feature type="region of interest" description="Disordered" evidence="1">
    <location>
        <begin position="1"/>
        <end position="55"/>
    </location>
</feature>
<feature type="compositionally biased region" description="Pro residues" evidence="1">
    <location>
        <begin position="1"/>
        <end position="12"/>
    </location>
</feature>
<name>A0A6L2PYZ1_COPFO</name>
<evidence type="ECO:0000313" key="3">
    <source>
        <dbReference type="Proteomes" id="UP000502823"/>
    </source>
</evidence>
<evidence type="ECO:0000256" key="1">
    <source>
        <dbReference type="SAM" id="MobiDB-lite"/>
    </source>
</evidence>
<keyword evidence="3" id="KW-1185">Reference proteome</keyword>
<sequence>MSALTSPPPPSTGGPSGPAYSSLQDAICRQVEEPSQATHCHGSGDDDDEVPASPE</sequence>
<dbReference type="EMBL" id="BLKM01000728">
    <property type="protein sequence ID" value="GFG37853.1"/>
    <property type="molecule type" value="Genomic_DNA"/>
</dbReference>
<feature type="non-terminal residue" evidence="2">
    <location>
        <position position="55"/>
    </location>
</feature>
<gene>
    <name evidence="2" type="ORF">Cfor_08744</name>
</gene>
<protein>
    <submittedName>
        <fullName evidence="2">Uncharacterized protein</fullName>
    </submittedName>
</protein>
<dbReference type="AlphaFoldDB" id="A0A6L2PYZ1"/>
<evidence type="ECO:0000313" key="2">
    <source>
        <dbReference type="EMBL" id="GFG37853.1"/>
    </source>
</evidence>
<dbReference type="InParanoid" id="A0A6L2PYZ1"/>
<feature type="compositionally biased region" description="Acidic residues" evidence="1">
    <location>
        <begin position="45"/>
        <end position="55"/>
    </location>
</feature>